<accession>A0A8S5NGC3</accession>
<organism evidence="1">
    <name type="scientific">virus sp. ctdtS1</name>
    <dbReference type="NCBI Taxonomy" id="2826808"/>
    <lineage>
        <taxon>Viruses</taxon>
    </lineage>
</organism>
<evidence type="ECO:0000313" key="1">
    <source>
        <dbReference type="EMBL" id="DAD93362.1"/>
    </source>
</evidence>
<reference evidence="1" key="1">
    <citation type="journal article" date="2021" name="Proc. Natl. Acad. Sci. U.S.A.">
        <title>A Catalog of Tens of Thousands of Viruses from Human Metagenomes Reveals Hidden Associations with Chronic Diseases.</title>
        <authorList>
            <person name="Tisza M.J."/>
            <person name="Buck C.B."/>
        </authorList>
    </citation>
    <scope>NUCLEOTIDE SEQUENCE</scope>
    <source>
        <strain evidence="1">CtdtS1</strain>
    </source>
</reference>
<sequence>MKKEKAIELVTNQQGRIEDIKPFAESSKDFQIWREQTKAVIKAVFGIDSDYYKRFNKQSFNPNSSSVRVIVGDELSPEFSSEEKRKTYLHGLECCDTMMSGMITEINTWEDDKDDVINVEHAINVVQKICNRFHQVARQVRQRHSNRKTIEIEDEYDVQDLLHALLKVDFDDVRAEEWTPSYAGSASRMDFLLKQEQIVIEVKKTRKGLVAKEVGEQLMIDIERYTAHPDCQTLVCFVYDPESRVANPIGIENDLKRKTNNLNVIIIITPK</sequence>
<proteinExistence type="predicted"/>
<dbReference type="Pfam" id="PF18742">
    <property type="entry name" value="DpnII-MboI"/>
    <property type="match status" value="1"/>
</dbReference>
<name>A0A8S5NGC3_9VIRU</name>
<protein>
    <recommendedName>
        <fullName evidence="2">Malate dehydrogenase</fullName>
    </recommendedName>
</protein>
<evidence type="ECO:0008006" key="2">
    <source>
        <dbReference type="Google" id="ProtNLM"/>
    </source>
</evidence>
<dbReference type="EMBL" id="BK015158">
    <property type="protein sequence ID" value="DAD93362.1"/>
    <property type="molecule type" value="Genomic_DNA"/>
</dbReference>